<organism evidence="3">
    <name type="scientific">freshwater metagenome</name>
    <dbReference type="NCBI Taxonomy" id="449393"/>
    <lineage>
        <taxon>unclassified sequences</taxon>
        <taxon>metagenomes</taxon>
        <taxon>ecological metagenomes</taxon>
    </lineage>
</organism>
<dbReference type="PRINTS" id="PR00722">
    <property type="entry name" value="CHYMOTRYPSIN"/>
</dbReference>
<dbReference type="SUPFAM" id="SSF50494">
    <property type="entry name" value="Trypsin-like serine proteases"/>
    <property type="match status" value="1"/>
</dbReference>
<dbReference type="PANTHER" id="PTHR24260:SF148">
    <property type="entry name" value="IP09309P-RELATED"/>
    <property type="match status" value="1"/>
</dbReference>
<protein>
    <submittedName>
        <fullName evidence="3">Unannotated protein</fullName>
    </submittedName>
</protein>
<gene>
    <name evidence="3" type="ORF">UFOPK4010_00740</name>
</gene>
<dbReference type="InterPro" id="IPR033116">
    <property type="entry name" value="TRYPSIN_SER"/>
</dbReference>
<dbReference type="InterPro" id="IPR018114">
    <property type="entry name" value="TRYPSIN_HIS"/>
</dbReference>
<evidence type="ECO:0000259" key="2">
    <source>
        <dbReference type="PROSITE" id="PS50240"/>
    </source>
</evidence>
<dbReference type="GO" id="GO:0004252">
    <property type="term" value="F:serine-type endopeptidase activity"/>
    <property type="evidence" value="ECO:0007669"/>
    <property type="project" value="InterPro"/>
</dbReference>
<accession>A0A6J7NK62</accession>
<proteinExistence type="predicted"/>
<dbReference type="PROSITE" id="PS00135">
    <property type="entry name" value="TRYPSIN_SER"/>
    <property type="match status" value="1"/>
</dbReference>
<name>A0A6J7NK62_9ZZZZ</name>
<dbReference type="GO" id="GO:0006508">
    <property type="term" value="P:proteolysis"/>
    <property type="evidence" value="ECO:0007669"/>
    <property type="project" value="InterPro"/>
</dbReference>
<dbReference type="PROSITE" id="PS50240">
    <property type="entry name" value="TRYPSIN_DOM"/>
    <property type="match status" value="1"/>
</dbReference>
<sequence length="469" mass="51653">MRRGFIGLVLTLFVGVSFIPAAGVSFPDNANVKVDEAPYLISLWTVDPETYERLENFCSGVLIDQRTFLTAAHCLMERKPFVVVTSQLNKKDRGEVLSVYNYKLHPRYSSSNGLNDIAVGILNFPSRYKSPIWANTKRNSDFSKTINKIVGWGLDQNQVDTGFPMSANVKDFTKSGPKYFKKFNSATQIAAGKYNKTEKIYSGACFGDSGGPLIAMNSGQASVIGITDYISSKGCDVDVPTVFARVKYYIPFIQSTRDALLSQFKSEGTNLPELDSLSLLPDSDSVLPGSGNEVSNWTLATLQKGGGVSAEADVDSLMFQTFKNSGDGFYDYSINTYLTNPIEPCVEKQKGSWLVQVALDSRQRIDFAFKINPGTGCYVPGVTVYDAEQILKTPPAQGVCRDVGVKPWSYLEKDSTTKTKIDSFSFFFGKSCIGTSKKIWIRINHEINDRGDIEPGLDMWAGPFATAIP</sequence>
<dbReference type="PROSITE" id="PS00134">
    <property type="entry name" value="TRYPSIN_HIS"/>
    <property type="match status" value="1"/>
</dbReference>
<keyword evidence="1" id="KW-1015">Disulfide bond</keyword>
<dbReference type="Gene3D" id="2.40.10.10">
    <property type="entry name" value="Trypsin-like serine proteases"/>
    <property type="match status" value="1"/>
</dbReference>
<reference evidence="3" key="1">
    <citation type="submission" date="2020-05" db="EMBL/GenBank/DDBJ databases">
        <authorList>
            <person name="Chiriac C."/>
            <person name="Salcher M."/>
            <person name="Ghai R."/>
            <person name="Kavagutti S V."/>
        </authorList>
    </citation>
    <scope>NUCLEOTIDE SEQUENCE</scope>
</reference>
<dbReference type="InterPro" id="IPR051333">
    <property type="entry name" value="CLIP_Serine_Protease"/>
</dbReference>
<dbReference type="Pfam" id="PF00089">
    <property type="entry name" value="Trypsin"/>
    <property type="match status" value="1"/>
</dbReference>
<dbReference type="SMART" id="SM00020">
    <property type="entry name" value="Tryp_SPc"/>
    <property type="match status" value="1"/>
</dbReference>
<dbReference type="EMBL" id="CAFBOU010000055">
    <property type="protein sequence ID" value="CAB4993477.1"/>
    <property type="molecule type" value="Genomic_DNA"/>
</dbReference>
<dbReference type="InterPro" id="IPR043504">
    <property type="entry name" value="Peptidase_S1_PA_chymotrypsin"/>
</dbReference>
<dbReference type="InterPro" id="IPR001254">
    <property type="entry name" value="Trypsin_dom"/>
</dbReference>
<dbReference type="InterPro" id="IPR001314">
    <property type="entry name" value="Peptidase_S1A"/>
</dbReference>
<dbReference type="AlphaFoldDB" id="A0A6J7NK62"/>
<dbReference type="InterPro" id="IPR009003">
    <property type="entry name" value="Peptidase_S1_PA"/>
</dbReference>
<dbReference type="PANTHER" id="PTHR24260">
    <property type="match status" value="1"/>
</dbReference>
<feature type="domain" description="Peptidase S1" evidence="2">
    <location>
        <begin position="13"/>
        <end position="258"/>
    </location>
</feature>
<evidence type="ECO:0000256" key="1">
    <source>
        <dbReference type="ARBA" id="ARBA00023157"/>
    </source>
</evidence>
<evidence type="ECO:0000313" key="3">
    <source>
        <dbReference type="EMBL" id="CAB4993477.1"/>
    </source>
</evidence>